<name>A0A2W5NZ80_9SPHN</name>
<reference evidence="1 2" key="1">
    <citation type="submission" date="2017-08" db="EMBL/GenBank/DDBJ databases">
        <title>Infants hospitalized years apart are colonized by the same room-sourced microbial strains.</title>
        <authorList>
            <person name="Brooks B."/>
            <person name="Olm M.R."/>
            <person name="Firek B.A."/>
            <person name="Baker R."/>
            <person name="Thomas B.C."/>
            <person name="Morowitz M.J."/>
            <person name="Banfield J.F."/>
        </authorList>
    </citation>
    <scope>NUCLEOTIDE SEQUENCE [LARGE SCALE GENOMIC DNA]</scope>
    <source>
        <strain evidence="1">S2_005_002_R2_33</strain>
    </source>
</reference>
<gene>
    <name evidence="1" type="ORF">DI555_01825</name>
</gene>
<evidence type="ECO:0000313" key="1">
    <source>
        <dbReference type="EMBL" id="PZQ57678.1"/>
    </source>
</evidence>
<sequence length="66" mass="7205">MTARETRPDPGIAQDAGGADCVVLGADPSLMPEPVNRRSRAFLIWLLSHRDAKRGQLAMDWSELAS</sequence>
<dbReference type="Proteomes" id="UP000249082">
    <property type="component" value="Unassembled WGS sequence"/>
</dbReference>
<dbReference type="EMBL" id="QFPX01000001">
    <property type="protein sequence ID" value="PZQ57678.1"/>
    <property type="molecule type" value="Genomic_DNA"/>
</dbReference>
<protein>
    <submittedName>
        <fullName evidence="1">Uncharacterized protein</fullName>
    </submittedName>
</protein>
<evidence type="ECO:0000313" key="2">
    <source>
        <dbReference type="Proteomes" id="UP000249082"/>
    </source>
</evidence>
<organism evidence="1 2">
    <name type="scientific">Novosphingobium pentaromativorans</name>
    <dbReference type="NCBI Taxonomy" id="205844"/>
    <lineage>
        <taxon>Bacteria</taxon>
        <taxon>Pseudomonadati</taxon>
        <taxon>Pseudomonadota</taxon>
        <taxon>Alphaproteobacteria</taxon>
        <taxon>Sphingomonadales</taxon>
        <taxon>Sphingomonadaceae</taxon>
        <taxon>Novosphingobium</taxon>
    </lineage>
</organism>
<dbReference type="AlphaFoldDB" id="A0A2W5NZ80"/>
<accession>A0A2W5NZ80</accession>
<proteinExistence type="predicted"/>
<comment type="caution">
    <text evidence="1">The sequence shown here is derived from an EMBL/GenBank/DDBJ whole genome shotgun (WGS) entry which is preliminary data.</text>
</comment>